<name>A0AAJ0HGH1_9PEZI</name>
<dbReference type="InterPro" id="IPR056884">
    <property type="entry name" value="NPHP3-like_N"/>
</dbReference>
<feature type="coiled-coil region" evidence="2">
    <location>
        <begin position="493"/>
        <end position="520"/>
    </location>
</feature>
<evidence type="ECO:0000256" key="1">
    <source>
        <dbReference type="ARBA" id="ARBA00022737"/>
    </source>
</evidence>
<protein>
    <recommendedName>
        <fullName evidence="4">Nephrocystin 3-like N-terminal domain-containing protein</fullName>
    </recommendedName>
</protein>
<dbReference type="EMBL" id="JAUIQD010000004">
    <property type="protein sequence ID" value="KAK3352217.1"/>
    <property type="molecule type" value="Genomic_DNA"/>
</dbReference>
<evidence type="ECO:0000313" key="6">
    <source>
        <dbReference type="Proteomes" id="UP001275084"/>
    </source>
</evidence>
<dbReference type="Pfam" id="PF24883">
    <property type="entry name" value="NPHP3_N"/>
    <property type="match status" value="1"/>
</dbReference>
<comment type="caution">
    <text evidence="5">The sequence shown here is derived from an EMBL/GenBank/DDBJ whole genome shotgun (WGS) entry which is preliminary data.</text>
</comment>
<proteinExistence type="predicted"/>
<dbReference type="Proteomes" id="UP001275084">
    <property type="component" value="Unassembled WGS sequence"/>
</dbReference>
<evidence type="ECO:0000256" key="3">
    <source>
        <dbReference type="SAM" id="MobiDB-lite"/>
    </source>
</evidence>
<dbReference type="AlphaFoldDB" id="A0AAJ0HGH1"/>
<dbReference type="PANTHER" id="PTHR10039:SF5">
    <property type="entry name" value="NACHT DOMAIN-CONTAINING PROTEIN"/>
    <property type="match status" value="1"/>
</dbReference>
<evidence type="ECO:0000259" key="4">
    <source>
        <dbReference type="Pfam" id="PF24883"/>
    </source>
</evidence>
<keyword evidence="6" id="KW-1185">Reference proteome</keyword>
<evidence type="ECO:0000256" key="2">
    <source>
        <dbReference type="SAM" id="Coils"/>
    </source>
</evidence>
<reference evidence="5" key="2">
    <citation type="submission" date="2023-06" db="EMBL/GenBank/DDBJ databases">
        <authorList>
            <consortium name="Lawrence Berkeley National Laboratory"/>
            <person name="Haridas S."/>
            <person name="Hensen N."/>
            <person name="Bonometti L."/>
            <person name="Westerberg I."/>
            <person name="Brannstrom I.O."/>
            <person name="Guillou S."/>
            <person name="Cros-Aarteil S."/>
            <person name="Calhoun S."/>
            <person name="Kuo A."/>
            <person name="Mondo S."/>
            <person name="Pangilinan J."/>
            <person name="Riley R."/>
            <person name="Labutti K."/>
            <person name="Andreopoulos B."/>
            <person name="Lipzen A."/>
            <person name="Chen C."/>
            <person name="Yanf M."/>
            <person name="Daum C."/>
            <person name="Ng V."/>
            <person name="Clum A."/>
            <person name="Steindorff A."/>
            <person name="Ohm R."/>
            <person name="Martin F."/>
            <person name="Silar P."/>
            <person name="Natvig D."/>
            <person name="Lalanne C."/>
            <person name="Gautier V."/>
            <person name="Ament-Velasquez S.L."/>
            <person name="Kruys A."/>
            <person name="Hutchinson M.I."/>
            <person name="Powell A.J."/>
            <person name="Barry K."/>
            <person name="Miller A.N."/>
            <person name="Grigoriev I.V."/>
            <person name="Debuchy R."/>
            <person name="Gladieux P."/>
            <person name="Thoren M.H."/>
            <person name="Johannesson H."/>
        </authorList>
    </citation>
    <scope>NUCLEOTIDE SEQUENCE</scope>
    <source>
        <strain evidence="5">CBS 955.72</strain>
    </source>
</reference>
<dbReference type="PANTHER" id="PTHR10039">
    <property type="entry name" value="AMELOGENIN"/>
    <property type="match status" value="1"/>
</dbReference>
<sequence>MGDVWVRQVFRLRDLPNSVGSPDDVARLLSTALGIPADQVIVYSVARTSNVWEKPPSKVATLRLKNFPTAFACVAISGLASHAFGSWQPHGDDKTFMWIRDAIPQSVDGVRAILYGYDSKLQNSSSFQSISDLGQSLILRLKGEGWGLPSSKPIVFLAHSLGGLVLKEAIVQMANSQNKIITKLFKDVLGAIMFGVPSFGMNQAPLMAMVEGSPNEFLVQDLSREGGADYVTDLHKSFEGLSFLRSTEIRWAYETEKSPTVKKGEDGAWATTGPPAVLVNAEDICSREPEEQAQQGDISSESVADGSQVGFPGDTHPVTEETTTSVGPTDVKGEAPLKDLGRVITSIDELYDSIYSPELDFRVDQVEEPFESTFHWVFDIPIFTQWLQGGAGLFWIHGKPACGKSTLMKFISGNQQTRDLLHNMGTSPLEEIRASFFFHYRGTAIQKSFEGVLRILIVQILRPYRDKLSNHHRPVWETYQTIKSEQRRLWTRQERAQKNMQKVEREIEMTRQMMGRSEQDQSSHSHLEGLPIASKEPRAFLEELLKSGKTIRSEIKWLGKAMTTAEGDLRTFIKTSDSQGLGASPTLKLLTQAVEEFHGEDGLLLKLEKVIRLLMNQDVIRMDLALFFDALDEFGGPPDVICRFLKDLVQTSDTSATRVKDYTKSDIERYARGSITNWGVSDPIIFNLVPKVVSRANGVFLWVKLAIQVLYETYLRTPSMETPALMEKRLQELPADLLEFYEVIITRISEADRYYTYALLELLIRHNGPPIGYDGE</sequence>
<reference evidence="5" key="1">
    <citation type="journal article" date="2023" name="Mol. Phylogenet. Evol.">
        <title>Genome-scale phylogeny and comparative genomics of the fungal order Sordariales.</title>
        <authorList>
            <person name="Hensen N."/>
            <person name="Bonometti L."/>
            <person name="Westerberg I."/>
            <person name="Brannstrom I.O."/>
            <person name="Guillou S."/>
            <person name="Cros-Aarteil S."/>
            <person name="Calhoun S."/>
            <person name="Haridas S."/>
            <person name="Kuo A."/>
            <person name="Mondo S."/>
            <person name="Pangilinan J."/>
            <person name="Riley R."/>
            <person name="LaButti K."/>
            <person name="Andreopoulos B."/>
            <person name="Lipzen A."/>
            <person name="Chen C."/>
            <person name="Yan M."/>
            <person name="Daum C."/>
            <person name="Ng V."/>
            <person name="Clum A."/>
            <person name="Steindorff A."/>
            <person name="Ohm R.A."/>
            <person name="Martin F."/>
            <person name="Silar P."/>
            <person name="Natvig D.O."/>
            <person name="Lalanne C."/>
            <person name="Gautier V."/>
            <person name="Ament-Velasquez S.L."/>
            <person name="Kruys A."/>
            <person name="Hutchinson M.I."/>
            <person name="Powell A.J."/>
            <person name="Barry K."/>
            <person name="Miller A.N."/>
            <person name="Grigoriev I.V."/>
            <person name="Debuchy R."/>
            <person name="Gladieux P."/>
            <person name="Hiltunen Thoren M."/>
            <person name="Johannesson H."/>
        </authorList>
    </citation>
    <scope>NUCLEOTIDE SEQUENCE</scope>
    <source>
        <strain evidence="5">CBS 955.72</strain>
    </source>
</reference>
<gene>
    <name evidence="5" type="ORF">B0T25DRAFT_567514</name>
</gene>
<keyword evidence="2" id="KW-0175">Coiled coil</keyword>
<accession>A0AAJ0HGH1</accession>
<feature type="domain" description="Nephrocystin 3-like N-terminal" evidence="4">
    <location>
        <begin position="373"/>
        <end position="493"/>
    </location>
</feature>
<keyword evidence="1" id="KW-0677">Repeat</keyword>
<dbReference type="InterPro" id="IPR029058">
    <property type="entry name" value="AB_hydrolase_fold"/>
</dbReference>
<dbReference type="SUPFAM" id="SSF53474">
    <property type="entry name" value="alpha/beta-Hydrolases"/>
    <property type="match status" value="1"/>
</dbReference>
<feature type="region of interest" description="Disordered" evidence="3">
    <location>
        <begin position="287"/>
        <end position="332"/>
    </location>
</feature>
<evidence type="ECO:0000313" key="5">
    <source>
        <dbReference type="EMBL" id="KAK3352217.1"/>
    </source>
</evidence>
<organism evidence="5 6">
    <name type="scientific">Lasiosphaeria hispida</name>
    <dbReference type="NCBI Taxonomy" id="260671"/>
    <lineage>
        <taxon>Eukaryota</taxon>
        <taxon>Fungi</taxon>
        <taxon>Dikarya</taxon>
        <taxon>Ascomycota</taxon>
        <taxon>Pezizomycotina</taxon>
        <taxon>Sordariomycetes</taxon>
        <taxon>Sordariomycetidae</taxon>
        <taxon>Sordariales</taxon>
        <taxon>Lasiosphaeriaceae</taxon>
        <taxon>Lasiosphaeria</taxon>
    </lineage>
</organism>
<feature type="compositionally biased region" description="Polar residues" evidence="3">
    <location>
        <begin position="292"/>
        <end position="302"/>
    </location>
</feature>